<gene>
    <name evidence="2" type="ORF">BD410DRAFT_807777</name>
</gene>
<evidence type="ECO:0000313" key="3">
    <source>
        <dbReference type="Proteomes" id="UP000294933"/>
    </source>
</evidence>
<accession>A0A4Y7PQN8</accession>
<protein>
    <submittedName>
        <fullName evidence="2">Kinase-like protein</fullName>
    </submittedName>
</protein>
<feature type="domain" description="Aminoglycoside phosphotransferase" evidence="1">
    <location>
        <begin position="32"/>
        <end position="226"/>
    </location>
</feature>
<dbReference type="SUPFAM" id="SSF56112">
    <property type="entry name" value="Protein kinase-like (PK-like)"/>
    <property type="match status" value="1"/>
</dbReference>
<reference evidence="2 3" key="1">
    <citation type="submission" date="2018-06" db="EMBL/GenBank/DDBJ databases">
        <title>A transcriptomic atlas of mushroom development highlights an independent origin of complex multicellularity.</title>
        <authorList>
            <consortium name="DOE Joint Genome Institute"/>
            <person name="Krizsan K."/>
            <person name="Almasi E."/>
            <person name="Merenyi Z."/>
            <person name="Sahu N."/>
            <person name="Viragh M."/>
            <person name="Koszo T."/>
            <person name="Mondo S."/>
            <person name="Kiss B."/>
            <person name="Balint B."/>
            <person name="Kues U."/>
            <person name="Barry K."/>
            <person name="Hegedus J.C."/>
            <person name="Henrissat B."/>
            <person name="Johnson J."/>
            <person name="Lipzen A."/>
            <person name="Ohm R."/>
            <person name="Nagy I."/>
            <person name="Pangilinan J."/>
            <person name="Yan J."/>
            <person name="Xiong Y."/>
            <person name="Grigoriev I.V."/>
            <person name="Hibbett D.S."/>
            <person name="Nagy L.G."/>
        </authorList>
    </citation>
    <scope>NUCLEOTIDE SEQUENCE [LARGE SCALE GENOMIC DNA]</scope>
    <source>
        <strain evidence="2 3">SZMC22713</strain>
    </source>
</reference>
<sequence>MDLSLSFESKKWSAKSIHEHYELEQSISIKKDKPPRTVFRISRDAVVKRIKNESEITVMKLALDQGQIPTPRVLSQFNHGRFSYAVLEYIEGETVAEAWASMSEERKQIVLETLERYVLKLRDVKDGHSSTPGPLGQSPMVYDAVQFGRSGRGPFGNFAELTYFLNEMLSLTKQAHPSVGLKQFNEDLPLVLTHNDLNMTNIMIDKDEKIWLIDWEMSGYYPQYFEQFAMMHTMPKVKKPEDWVVGIPKVTGDHPKEIEKLWAIQEALNSK</sequence>
<dbReference type="InterPro" id="IPR002575">
    <property type="entry name" value="Aminoglycoside_PTrfase"/>
</dbReference>
<keyword evidence="2" id="KW-0808">Transferase</keyword>
<dbReference type="AlphaFoldDB" id="A0A4Y7PQN8"/>
<dbReference type="GO" id="GO:0016301">
    <property type="term" value="F:kinase activity"/>
    <property type="evidence" value="ECO:0007669"/>
    <property type="project" value="UniProtKB-KW"/>
</dbReference>
<dbReference type="Pfam" id="PF01636">
    <property type="entry name" value="APH"/>
    <property type="match status" value="1"/>
</dbReference>
<evidence type="ECO:0000259" key="1">
    <source>
        <dbReference type="Pfam" id="PF01636"/>
    </source>
</evidence>
<keyword evidence="2" id="KW-0418">Kinase</keyword>
<dbReference type="OrthoDB" id="4177236at2759"/>
<dbReference type="VEuPathDB" id="FungiDB:BD410DRAFT_807777"/>
<dbReference type="PANTHER" id="PTHR21310:SF39">
    <property type="entry name" value="AMINOGLYCOSIDE PHOSPHOTRANSFERASE DOMAIN-CONTAINING PROTEIN"/>
    <property type="match status" value="1"/>
</dbReference>
<organism evidence="2 3">
    <name type="scientific">Rickenella mellea</name>
    <dbReference type="NCBI Taxonomy" id="50990"/>
    <lineage>
        <taxon>Eukaryota</taxon>
        <taxon>Fungi</taxon>
        <taxon>Dikarya</taxon>
        <taxon>Basidiomycota</taxon>
        <taxon>Agaricomycotina</taxon>
        <taxon>Agaricomycetes</taxon>
        <taxon>Hymenochaetales</taxon>
        <taxon>Rickenellaceae</taxon>
        <taxon>Rickenella</taxon>
    </lineage>
</organism>
<dbReference type="Gene3D" id="3.90.1200.10">
    <property type="match status" value="1"/>
</dbReference>
<evidence type="ECO:0000313" key="2">
    <source>
        <dbReference type="EMBL" id="TDL16889.1"/>
    </source>
</evidence>
<name>A0A4Y7PQN8_9AGAM</name>
<dbReference type="InterPro" id="IPR051678">
    <property type="entry name" value="AGP_Transferase"/>
</dbReference>
<dbReference type="InterPro" id="IPR011009">
    <property type="entry name" value="Kinase-like_dom_sf"/>
</dbReference>
<dbReference type="EMBL" id="ML170233">
    <property type="protein sequence ID" value="TDL16889.1"/>
    <property type="molecule type" value="Genomic_DNA"/>
</dbReference>
<keyword evidence="3" id="KW-1185">Reference proteome</keyword>
<dbReference type="PANTHER" id="PTHR21310">
    <property type="entry name" value="AMINOGLYCOSIDE PHOSPHOTRANSFERASE-RELATED-RELATED"/>
    <property type="match status" value="1"/>
</dbReference>
<proteinExistence type="predicted"/>
<dbReference type="Proteomes" id="UP000294933">
    <property type="component" value="Unassembled WGS sequence"/>
</dbReference>